<evidence type="ECO:0000313" key="4">
    <source>
        <dbReference type="EMBL" id="CAB4869947.1"/>
    </source>
</evidence>
<dbReference type="SUPFAM" id="SSF53067">
    <property type="entry name" value="Actin-like ATPase domain"/>
    <property type="match status" value="1"/>
</dbReference>
<proteinExistence type="predicted"/>
<protein>
    <submittedName>
        <fullName evidence="3">Unannotated protein</fullName>
    </submittedName>
</protein>
<evidence type="ECO:0000259" key="1">
    <source>
        <dbReference type="Pfam" id="PF01869"/>
    </source>
</evidence>
<organism evidence="3">
    <name type="scientific">freshwater metagenome</name>
    <dbReference type="NCBI Taxonomy" id="449393"/>
    <lineage>
        <taxon>unclassified sequences</taxon>
        <taxon>metagenomes</taxon>
        <taxon>ecological metagenomes</taxon>
    </lineage>
</organism>
<dbReference type="Gene3D" id="3.30.420.40">
    <property type="match status" value="2"/>
</dbReference>
<name>A0A6J6T8Q7_9ZZZZ</name>
<dbReference type="PANTHER" id="PTHR43190:SF3">
    <property type="entry name" value="N-ACETYL-D-GLUCOSAMINE KINASE"/>
    <property type="match status" value="1"/>
</dbReference>
<gene>
    <name evidence="2" type="ORF">UFOPK2289_00550</name>
    <name evidence="3" type="ORF">UFOPK2822_00283</name>
    <name evidence="4" type="ORF">UFOPK3346_00972</name>
    <name evidence="5" type="ORF">UFOPK3670_00319</name>
    <name evidence="6" type="ORF">UFOPK4308_00079</name>
</gene>
<dbReference type="EMBL" id="CAEZZC010000003">
    <property type="protein sequence ID" value="CAB4742709.1"/>
    <property type="molecule type" value="Genomic_DNA"/>
</dbReference>
<evidence type="ECO:0000313" key="2">
    <source>
        <dbReference type="EMBL" id="CAB4661531.1"/>
    </source>
</evidence>
<dbReference type="EMBL" id="CAFBQL010000001">
    <property type="protein sequence ID" value="CAB5051385.1"/>
    <property type="molecule type" value="Genomic_DNA"/>
</dbReference>
<dbReference type="InterPro" id="IPR052519">
    <property type="entry name" value="Euk-type_GlcNAc_Kinase"/>
</dbReference>
<evidence type="ECO:0000313" key="3">
    <source>
        <dbReference type="EMBL" id="CAB4742709.1"/>
    </source>
</evidence>
<evidence type="ECO:0000313" key="6">
    <source>
        <dbReference type="EMBL" id="CAB5051385.1"/>
    </source>
</evidence>
<dbReference type="InterPro" id="IPR043129">
    <property type="entry name" value="ATPase_NBD"/>
</dbReference>
<evidence type="ECO:0000313" key="5">
    <source>
        <dbReference type="EMBL" id="CAB4915288.1"/>
    </source>
</evidence>
<reference evidence="3" key="1">
    <citation type="submission" date="2020-05" db="EMBL/GenBank/DDBJ databases">
        <authorList>
            <person name="Chiriac C."/>
            <person name="Salcher M."/>
            <person name="Ghai R."/>
            <person name="Kavagutti S V."/>
        </authorList>
    </citation>
    <scope>NUCLEOTIDE SEQUENCE</scope>
</reference>
<accession>A0A6J6T8Q7</accession>
<dbReference type="InterPro" id="IPR002731">
    <property type="entry name" value="ATPase_BadF"/>
</dbReference>
<dbReference type="EMBL" id="CAFBMV010000002">
    <property type="protein sequence ID" value="CAB4915288.1"/>
    <property type="molecule type" value="Genomic_DNA"/>
</dbReference>
<dbReference type="Pfam" id="PF01869">
    <property type="entry name" value="BcrAD_BadFG"/>
    <property type="match status" value="1"/>
</dbReference>
<dbReference type="EMBL" id="CAEZWT010000010">
    <property type="protein sequence ID" value="CAB4661531.1"/>
    <property type="molecule type" value="Genomic_DNA"/>
</dbReference>
<dbReference type="EMBL" id="CAFBLE010000007">
    <property type="protein sequence ID" value="CAB4869947.1"/>
    <property type="molecule type" value="Genomic_DNA"/>
</dbReference>
<feature type="domain" description="ATPase BadF/BadG/BcrA/BcrD type" evidence="1">
    <location>
        <begin position="88"/>
        <end position="285"/>
    </location>
</feature>
<dbReference type="AlphaFoldDB" id="A0A6J6T8Q7"/>
<sequence>MAIAVAVDGGGSTLRVAILGADVSIKEFPGFTPGQGSFTEYLINYLGEALQGHTAISRMVVASAAQPANQAERIQMQSALHSAFGMQELWLTSDAVSAHQATIKGDGVVIAAGTGVAALAVGNKRSTVHALSGDGYLIGDEGGAFWIGQRGLNSALRSKDGRGGSELLLKRACEFFNTSPEYLADLVHQLPRPVYSIATFASIVAQAAESNDADAIAILTQGANEILLIATTAQKLCNGVDGFEIALSGGAIPPGRIFHQLVQAALQNKGMYLAQSCSSPLQGAIELAQLENPGVFASEIHQVTFKAS</sequence>
<dbReference type="PANTHER" id="PTHR43190">
    <property type="entry name" value="N-ACETYL-D-GLUCOSAMINE KINASE"/>
    <property type="match status" value="1"/>
</dbReference>